<dbReference type="RefSeq" id="XP_013898247.1">
    <property type="nucleotide sequence ID" value="XM_014042793.1"/>
</dbReference>
<dbReference type="KEGG" id="mng:MNEG_8735"/>
<reference evidence="1 2" key="1">
    <citation type="journal article" date="2013" name="BMC Genomics">
        <title>Reconstruction of the lipid metabolism for the microalga Monoraphidium neglectum from its genome sequence reveals characteristics suitable for biofuel production.</title>
        <authorList>
            <person name="Bogen C."/>
            <person name="Al-Dilaimi A."/>
            <person name="Albersmeier A."/>
            <person name="Wichmann J."/>
            <person name="Grundmann M."/>
            <person name="Rupp O."/>
            <person name="Lauersen K.J."/>
            <person name="Blifernez-Klassen O."/>
            <person name="Kalinowski J."/>
            <person name="Goesmann A."/>
            <person name="Mussgnug J.H."/>
            <person name="Kruse O."/>
        </authorList>
    </citation>
    <scope>NUCLEOTIDE SEQUENCE [LARGE SCALE GENOMIC DNA]</scope>
    <source>
        <strain evidence="1 2">SAG 48.87</strain>
    </source>
</reference>
<sequence length="192" mass="21024">MSGIVPGAALPWAVRWEIIPAEDEGRPFSKWWGASISSQAAAAADAPGPCYKLSYDPDESFEAEERRVQLTSEHELFDLEDEDTLMWRREGEDWEPSTTATLGDIMGGLPDEAELREAEEEALADLDPATQRRVAAGFRDLAESFKEYMREKLEAAAAAGTADTFVVTEGMVAEFKATYGARLQRDQASGGA</sequence>
<dbReference type="Proteomes" id="UP000054498">
    <property type="component" value="Unassembled WGS sequence"/>
</dbReference>
<evidence type="ECO:0000313" key="2">
    <source>
        <dbReference type="Proteomes" id="UP000054498"/>
    </source>
</evidence>
<dbReference type="AlphaFoldDB" id="A0A0D2JIT2"/>
<evidence type="ECO:0000313" key="1">
    <source>
        <dbReference type="EMBL" id="KIY99227.1"/>
    </source>
</evidence>
<dbReference type="OrthoDB" id="197489at2759"/>
<proteinExistence type="predicted"/>
<name>A0A0D2JIT2_9CHLO</name>
<accession>A0A0D2JIT2</accession>
<keyword evidence="2" id="KW-1185">Reference proteome</keyword>
<organism evidence="1 2">
    <name type="scientific">Monoraphidium neglectum</name>
    <dbReference type="NCBI Taxonomy" id="145388"/>
    <lineage>
        <taxon>Eukaryota</taxon>
        <taxon>Viridiplantae</taxon>
        <taxon>Chlorophyta</taxon>
        <taxon>core chlorophytes</taxon>
        <taxon>Chlorophyceae</taxon>
        <taxon>CS clade</taxon>
        <taxon>Sphaeropleales</taxon>
        <taxon>Selenastraceae</taxon>
        <taxon>Monoraphidium</taxon>
    </lineage>
</organism>
<gene>
    <name evidence="1" type="ORF">MNEG_8735</name>
</gene>
<protein>
    <submittedName>
        <fullName evidence="1">Uncharacterized protein</fullName>
    </submittedName>
</protein>
<dbReference type="EMBL" id="KK101912">
    <property type="protein sequence ID" value="KIY99227.1"/>
    <property type="molecule type" value="Genomic_DNA"/>
</dbReference>
<dbReference type="GeneID" id="25741610"/>